<feature type="active site" description="Nucleophile" evidence="18">
    <location>
        <position position="214"/>
    </location>
</feature>
<keyword evidence="17 20" id="KW-0998">Cell outer membrane</keyword>
<feature type="binding site" description="in dimeric form" evidence="19">
    <location>
        <position position="217"/>
    </location>
    <ligand>
        <name>Ca(2+)</name>
        <dbReference type="ChEBI" id="CHEBI:29108"/>
        <label>1</label>
    </ligand>
</feature>
<dbReference type="GO" id="GO:0016042">
    <property type="term" value="P:lipid catabolic process"/>
    <property type="evidence" value="ECO:0007669"/>
    <property type="project" value="UniProtKB-KW"/>
</dbReference>
<evidence type="ECO:0000256" key="6">
    <source>
        <dbReference type="ARBA" id="ARBA00013278"/>
    </source>
</evidence>
<dbReference type="EC" id="3.1.1.4" evidence="6 20"/>
<keyword evidence="8" id="KW-1134">Transmembrane beta strand</keyword>
<dbReference type="SUPFAM" id="SSF56931">
    <property type="entry name" value="Outer membrane phospholipase A (OMPLA)"/>
    <property type="match status" value="1"/>
</dbReference>
<proteinExistence type="inferred from homology"/>
<evidence type="ECO:0000256" key="20">
    <source>
        <dbReference type="RuleBase" id="RU366027"/>
    </source>
</evidence>
<reference evidence="24 25" key="1">
    <citation type="submission" date="2015-11" db="EMBL/GenBank/DDBJ databases">
        <title>The genome of Candidatus Endoriftia persephone in Ridgeia piscesae and population structure of the North Eastern Pacific vestimentiferan symbionts.</title>
        <authorList>
            <person name="Perez M."/>
            <person name="Juniper K.S."/>
        </authorList>
    </citation>
    <scope>NUCLEOTIDE SEQUENCE [LARGE SCALE GENOMIC DNA]</scope>
    <source>
        <strain evidence="23">Ind10</strain>
        <strain evidence="21">Ind11</strain>
    </source>
</reference>
<comment type="subunit">
    <text evidence="4 20">Homodimer; dimerization is reversible, and the dimeric form is the active one.</text>
</comment>
<dbReference type="Gene3D" id="2.40.230.10">
    <property type="entry name" value="Phospholipase A1"/>
    <property type="match status" value="1"/>
</dbReference>
<evidence type="ECO:0000313" key="24">
    <source>
        <dbReference type="Proteomes" id="UP000051276"/>
    </source>
</evidence>
<comment type="catalytic activity">
    <reaction evidence="1 20">
        <text>a 1,2-diacyl-sn-glycero-3-phosphocholine + H2O = a 2-acyl-sn-glycero-3-phosphocholine + a fatty acid + H(+)</text>
        <dbReference type="Rhea" id="RHEA:18689"/>
        <dbReference type="ChEBI" id="CHEBI:15377"/>
        <dbReference type="ChEBI" id="CHEBI:15378"/>
        <dbReference type="ChEBI" id="CHEBI:28868"/>
        <dbReference type="ChEBI" id="CHEBI:57643"/>
        <dbReference type="ChEBI" id="CHEBI:57875"/>
        <dbReference type="EC" id="3.1.1.32"/>
    </reaction>
</comment>
<accession>A0A0T5ZBC3</accession>
<feature type="binding site" description="in dimeric form" evidence="19">
    <location>
        <position position="176"/>
    </location>
    <ligand>
        <name>Ca(2+)</name>
        <dbReference type="ChEBI" id="CHEBI:29108"/>
        <label>1</label>
    </ligand>
</feature>
<evidence type="ECO:0000256" key="5">
    <source>
        <dbReference type="ARBA" id="ARBA00013179"/>
    </source>
</evidence>
<evidence type="ECO:0000313" key="23">
    <source>
        <dbReference type="EMBL" id="KRT60178.1"/>
    </source>
</evidence>
<evidence type="ECO:0000313" key="25">
    <source>
        <dbReference type="Proteomes" id="UP000051634"/>
    </source>
</evidence>
<keyword evidence="11" id="KW-0732">Signal</keyword>
<gene>
    <name evidence="21" type="ORF">Ga0074115_10651</name>
    <name evidence="22" type="ORF">Ga0076813_16832</name>
    <name evidence="23" type="ORF">Ga0076813_16837</name>
</gene>
<evidence type="ECO:0000256" key="19">
    <source>
        <dbReference type="PIRSR" id="PIRSR603187-2"/>
    </source>
</evidence>
<evidence type="ECO:0000256" key="7">
    <source>
        <dbReference type="ARBA" id="ARBA00021726"/>
    </source>
</evidence>
<evidence type="ECO:0000256" key="8">
    <source>
        <dbReference type="ARBA" id="ARBA00022452"/>
    </source>
</evidence>
<evidence type="ECO:0000256" key="12">
    <source>
        <dbReference type="ARBA" id="ARBA00022801"/>
    </source>
</evidence>
<dbReference type="PATRIC" id="fig|54398.3.peg.529"/>
<keyword evidence="9" id="KW-0812">Transmembrane</keyword>
<dbReference type="GO" id="GO:0009279">
    <property type="term" value="C:cell outer membrane"/>
    <property type="evidence" value="ECO:0007669"/>
    <property type="project" value="UniProtKB-SubCell"/>
</dbReference>
<feature type="binding site" description="in dimeric form" evidence="19">
    <location>
        <position position="222"/>
    </location>
    <ligand>
        <name>Ca(2+)</name>
        <dbReference type="ChEBI" id="CHEBI:29108"/>
        <label>1</label>
    </ligand>
</feature>
<dbReference type="Proteomes" id="UP000051276">
    <property type="component" value="Unassembled WGS sequence"/>
</dbReference>
<dbReference type="EMBL" id="LMXI01000011">
    <property type="protein sequence ID" value="KRT60173.1"/>
    <property type="molecule type" value="Genomic_DNA"/>
</dbReference>
<dbReference type="PANTHER" id="PTHR40457">
    <property type="entry name" value="PHOSPHOLIPASE A1"/>
    <property type="match status" value="1"/>
</dbReference>
<evidence type="ECO:0000256" key="2">
    <source>
        <dbReference type="ARBA" id="ARBA00001604"/>
    </source>
</evidence>
<dbReference type="EMBL" id="LDXT01000096">
    <property type="protein sequence ID" value="KRT53617.1"/>
    <property type="molecule type" value="Genomic_DNA"/>
</dbReference>
<dbReference type="PANTHER" id="PTHR40457:SF1">
    <property type="entry name" value="PHOSPHOLIPASE A1"/>
    <property type="match status" value="1"/>
</dbReference>
<dbReference type="GO" id="GO:0004623">
    <property type="term" value="F:phospholipase A2 activity"/>
    <property type="evidence" value="ECO:0007669"/>
    <property type="project" value="UniProtKB-EC"/>
</dbReference>
<dbReference type="EMBL" id="LMXI01000011">
    <property type="protein sequence ID" value="KRT60178.1"/>
    <property type="molecule type" value="Genomic_DNA"/>
</dbReference>
<dbReference type="GO" id="GO:0005509">
    <property type="term" value="F:calcium ion binding"/>
    <property type="evidence" value="ECO:0007669"/>
    <property type="project" value="TreeGrafter"/>
</dbReference>
<feature type="active site" description="Proton acceptor" evidence="18">
    <location>
        <position position="212"/>
    </location>
</feature>
<dbReference type="AlphaFoldDB" id="A0A0T5ZBC3"/>
<name>A0A0T5ZBC3_9GAMM</name>
<dbReference type="PRINTS" id="PR01486">
    <property type="entry name" value="PHPHLIPASEA1"/>
</dbReference>
<keyword evidence="25" id="KW-1185">Reference proteome</keyword>
<protein>
    <recommendedName>
        <fullName evidence="7 20">Phospholipase A1</fullName>
        <ecNumber evidence="5 20">3.1.1.32</ecNumber>
        <ecNumber evidence="6 20">3.1.1.4</ecNumber>
    </recommendedName>
    <alternativeName>
        <fullName evidence="20">Phosphatidylcholine 1-acylhydrolase</fullName>
    </alternativeName>
</protein>
<keyword evidence="15 20" id="KW-0443">Lipid metabolism</keyword>
<keyword evidence="12 20" id="KW-0378">Hydrolase</keyword>
<evidence type="ECO:0000256" key="11">
    <source>
        <dbReference type="ARBA" id="ARBA00022729"/>
    </source>
</evidence>
<evidence type="ECO:0000313" key="21">
    <source>
        <dbReference type="EMBL" id="KRT53617.1"/>
    </source>
</evidence>
<evidence type="ECO:0000256" key="3">
    <source>
        <dbReference type="ARBA" id="ARBA00010525"/>
    </source>
</evidence>
<evidence type="ECO:0000256" key="4">
    <source>
        <dbReference type="ARBA" id="ARBA00011702"/>
    </source>
</evidence>
<evidence type="ECO:0000256" key="13">
    <source>
        <dbReference type="ARBA" id="ARBA00022837"/>
    </source>
</evidence>
<keyword evidence="13 19" id="KW-0106">Calcium</keyword>
<dbReference type="GO" id="GO:0008970">
    <property type="term" value="F:phospholipase A1 activity"/>
    <property type="evidence" value="ECO:0007669"/>
    <property type="project" value="UniProtKB-EC"/>
</dbReference>
<evidence type="ECO:0000256" key="10">
    <source>
        <dbReference type="ARBA" id="ARBA00022723"/>
    </source>
</evidence>
<comment type="caution">
    <text evidence="23">The sequence shown here is derived from an EMBL/GenBank/DDBJ whole genome shotgun (WGS) entry which is preliminary data.</text>
</comment>
<comment type="catalytic activity">
    <reaction evidence="2 20">
        <text>a 1,2-diacyl-sn-glycero-3-phosphocholine + H2O = a 1-acyl-sn-glycero-3-phosphocholine + a fatty acid + H(+)</text>
        <dbReference type="Rhea" id="RHEA:15801"/>
        <dbReference type="ChEBI" id="CHEBI:15377"/>
        <dbReference type="ChEBI" id="CHEBI:15378"/>
        <dbReference type="ChEBI" id="CHEBI:28868"/>
        <dbReference type="ChEBI" id="CHEBI:57643"/>
        <dbReference type="ChEBI" id="CHEBI:58168"/>
        <dbReference type="EC" id="3.1.1.4"/>
    </reaction>
</comment>
<evidence type="ECO:0000256" key="15">
    <source>
        <dbReference type="ARBA" id="ARBA00023098"/>
    </source>
</evidence>
<dbReference type="Pfam" id="PF02253">
    <property type="entry name" value="PLA1"/>
    <property type="match status" value="1"/>
</dbReference>
<evidence type="ECO:0000313" key="22">
    <source>
        <dbReference type="EMBL" id="KRT60173.1"/>
    </source>
</evidence>
<evidence type="ECO:0000256" key="16">
    <source>
        <dbReference type="ARBA" id="ARBA00023136"/>
    </source>
</evidence>
<evidence type="ECO:0000256" key="17">
    <source>
        <dbReference type="ARBA" id="ARBA00023237"/>
    </source>
</evidence>
<dbReference type="Proteomes" id="UP000051634">
    <property type="component" value="Unassembled WGS sequence"/>
</dbReference>
<comment type="subcellular location">
    <subcellularLocation>
        <location evidence="20">Cell outer membrane</location>
        <topology evidence="20">Multi-pass membrane protein</topology>
    </subcellularLocation>
    <text evidence="20">One of the very few enzymes located there.</text>
</comment>
<keyword evidence="14 20" id="KW-0442">Lipid degradation</keyword>
<keyword evidence="10 19" id="KW-0479">Metal-binding</keyword>
<evidence type="ECO:0000256" key="9">
    <source>
        <dbReference type="ARBA" id="ARBA00022692"/>
    </source>
</evidence>
<dbReference type="CDD" id="cd00541">
    <property type="entry name" value="OMPLA"/>
    <property type="match status" value="1"/>
</dbReference>
<comment type="cofactor">
    <cofactor evidence="20">
        <name>Ca(2+)</name>
        <dbReference type="ChEBI" id="CHEBI:29108"/>
    </cofactor>
    <text evidence="20">Binds 1 Ca(2+) ion per monomer. In the dimeric form the Ca(2+) is bound by different amino acids with binding of each Ca(2+) shared with ligands coming from each monomer. The Ca(2+) ion may have a role in catalysis.</text>
</comment>
<keyword evidence="16" id="KW-0472">Membrane</keyword>
<comment type="similarity">
    <text evidence="3 20">Belongs to the phospholipase A1 family.</text>
</comment>
<dbReference type="EC" id="3.1.1.32" evidence="5 20"/>
<dbReference type="InterPro" id="IPR036541">
    <property type="entry name" value="PLipase_A1_sf"/>
</dbReference>
<comment type="function">
    <text evidence="20">Hydrolysis of phosphatidylcholine with phospholipase A2 (EC 3.1.1.4) and phospholipase A1 (EC 3.1.1.32) activities.</text>
</comment>
<evidence type="ECO:0000256" key="1">
    <source>
        <dbReference type="ARBA" id="ARBA00000111"/>
    </source>
</evidence>
<dbReference type="STRING" id="54398.Ga0074115_10651"/>
<sequence>MRESAVSIWGWGYSMTLCGAICGLSFAVSAADSFSERERCLLDALAKAEGSTPVARLREQCLLQSQSSQMVETVQLILRQDDESLIAQRVEDEHRTQDDPFVITPHKRNYVMFASYNASPNSRPYAVTDEDFSNTEIKFQLSFKVPVVDDLFGDNGDLYVAYTHLAFWQAYNQKFSSPFRETNYEPEVFLLFDNDWELFGWKNPKIRLGMVHQSNGRSEPLSRSWNRLFAQFIFEKDNLFLGVKPWYRIPESEENDNNPDILDYMGYGELQGIYKNGEHSYSFMLRNNLNWDENRGAIQLDWIFPLHRRFHGYLQYFNGYGESMVDYNASSNRLSFGVALTDWL</sequence>
<organism evidence="23 24">
    <name type="scientific">endosymbiont of Ridgeia piscesae</name>
    <dbReference type="NCBI Taxonomy" id="54398"/>
    <lineage>
        <taxon>Bacteria</taxon>
        <taxon>Pseudomonadati</taxon>
        <taxon>Pseudomonadota</taxon>
        <taxon>Gammaproteobacteria</taxon>
        <taxon>sulfur-oxidizing symbionts</taxon>
    </lineage>
</organism>
<dbReference type="InterPro" id="IPR003187">
    <property type="entry name" value="PLipase_A1"/>
</dbReference>
<evidence type="ECO:0000256" key="14">
    <source>
        <dbReference type="ARBA" id="ARBA00022963"/>
    </source>
</evidence>
<evidence type="ECO:0000256" key="18">
    <source>
        <dbReference type="PIRSR" id="PIRSR603187-1"/>
    </source>
</evidence>